<proteinExistence type="predicted"/>
<dbReference type="eggNOG" id="ENOG502SRZD">
    <property type="taxonomic scope" value="Eukaryota"/>
</dbReference>
<evidence type="ECO:0000256" key="1">
    <source>
        <dbReference type="SAM" id="MobiDB-lite"/>
    </source>
</evidence>
<dbReference type="PANTHER" id="PTHR33418:SF1">
    <property type="entry name" value="HELICASE-ASSOCIATED DOMAIN-CONTAINING PROTEIN"/>
    <property type="match status" value="1"/>
</dbReference>
<evidence type="ECO:0000259" key="2">
    <source>
        <dbReference type="Pfam" id="PF03457"/>
    </source>
</evidence>
<feature type="compositionally biased region" description="Polar residues" evidence="1">
    <location>
        <begin position="122"/>
        <end position="131"/>
    </location>
</feature>
<evidence type="ECO:0000313" key="3">
    <source>
        <dbReference type="EMBL" id="EJK74875.1"/>
    </source>
</evidence>
<feature type="compositionally biased region" description="Low complexity" evidence="1">
    <location>
        <begin position="264"/>
        <end position="277"/>
    </location>
</feature>
<dbReference type="EMBL" id="AGNL01003298">
    <property type="protein sequence ID" value="EJK74875.1"/>
    <property type="molecule type" value="Genomic_DNA"/>
</dbReference>
<feature type="compositionally biased region" description="Basic residues" evidence="1">
    <location>
        <begin position="415"/>
        <end position="424"/>
    </location>
</feature>
<feature type="compositionally biased region" description="Basic and acidic residues" evidence="1">
    <location>
        <begin position="211"/>
        <end position="236"/>
    </location>
</feature>
<comment type="caution">
    <text evidence="3">The sequence shown here is derived from an EMBL/GenBank/DDBJ whole genome shotgun (WGS) entry which is preliminary data.</text>
</comment>
<dbReference type="PANTHER" id="PTHR33418">
    <property type="entry name" value="HELICASE-ASSOCIATED"/>
    <property type="match status" value="1"/>
</dbReference>
<keyword evidence="4" id="KW-1185">Reference proteome</keyword>
<protein>
    <recommendedName>
        <fullName evidence="2">Helicase-associated domain-containing protein</fullName>
    </recommendedName>
</protein>
<reference evidence="3 4" key="1">
    <citation type="journal article" date="2012" name="Genome Biol.">
        <title>Genome and low-iron response of an oceanic diatom adapted to chronic iron limitation.</title>
        <authorList>
            <person name="Lommer M."/>
            <person name="Specht M."/>
            <person name="Roy A.S."/>
            <person name="Kraemer L."/>
            <person name="Andreson R."/>
            <person name="Gutowska M.A."/>
            <person name="Wolf J."/>
            <person name="Bergner S.V."/>
            <person name="Schilhabel M.B."/>
            <person name="Klostermeier U.C."/>
            <person name="Beiko R.G."/>
            <person name="Rosenstiel P."/>
            <person name="Hippler M."/>
            <person name="Laroche J."/>
        </authorList>
    </citation>
    <scope>NUCLEOTIDE SEQUENCE [LARGE SCALE GENOMIC DNA]</scope>
    <source>
        <strain evidence="3 4">CCMP1005</strain>
    </source>
</reference>
<dbReference type="Pfam" id="PF03457">
    <property type="entry name" value="HA"/>
    <property type="match status" value="1"/>
</dbReference>
<feature type="compositionally biased region" description="Low complexity" evidence="1">
    <location>
        <begin position="428"/>
        <end position="443"/>
    </location>
</feature>
<dbReference type="InterPro" id="IPR005114">
    <property type="entry name" value="Helicase_assoc"/>
</dbReference>
<evidence type="ECO:0000313" key="4">
    <source>
        <dbReference type="Proteomes" id="UP000266841"/>
    </source>
</evidence>
<feature type="domain" description="Helicase-associated" evidence="2">
    <location>
        <begin position="453"/>
        <end position="519"/>
    </location>
</feature>
<feature type="compositionally biased region" description="Basic and acidic residues" evidence="1">
    <location>
        <begin position="160"/>
        <end position="170"/>
    </location>
</feature>
<organism evidence="3 4">
    <name type="scientific">Thalassiosira oceanica</name>
    <name type="common">Marine diatom</name>
    <dbReference type="NCBI Taxonomy" id="159749"/>
    <lineage>
        <taxon>Eukaryota</taxon>
        <taxon>Sar</taxon>
        <taxon>Stramenopiles</taxon>
        <taxon>Ochrophyta</taxon>
        <taxon>Bacillariophyta</taxon>
        <taxon>Coscinodiscophyceae</taxon>
        <taxon>Thalassiosirophycidae</taxon>
        <taxon>Thalassiosirales</taxon>
        <taxon>Thalassiosiraceae</taxon>
        <taxon>Thalassiosira</taxon>
    </lineage>
</organism>
<feature type="region of interest" description="Disordered" evidence="1">
    <location>
        <begin position="7"/>
        <end position="455"/>
    </location>
</feature>
<dbReference type="Proteomes" id="UP000266841">
    <property type="component" value="Unassembled WGS sequence"/>
</dbReference>
<feature type="compositionally biased region" description="Basic and acidic residues" evidence="1">
    <location>
        <begin position="181"/>
        <end position="192"/>
    </location>
</feature>
<feature type="compositionally biased region" description="Basic and acidic residues" evidence="1">
    <location>
        <begin position="27"/>
        <end position="36"/>
    </location>
</feature>
<dbReference type="AlphaFoldDB" id="K0TBJ5"/>
<accession>K0TBJ5</accession>
<sequence length="612" mass="68856">MAVMIRRICHEISTRPHRLPSSTDNKSPSDDKAAEDGKEDDGNLNDDTRVRSADKDTPVTEETAAEGDHAGADQGAQAILSFGRDLSSLRRPSSFDQRDVDRSAFVRVPSTEEKDDREGMQQAASTDPNPTDENRTSPVAVKQEDVDDQPLPYESPMRYYHREEEERLTNERAAYAAAVKSESRIEGDEDTPHSYQYNQYPGMPYGYSRPEPYHQQHPAEYEDYPRHGYDGYDHSSYHYQPSADGRSSDYYSHGYYDQRQHPQTPHSTSATAAVTHSARGKGGGGEGLDPSHSGSFPDGARSYEDDRKPSAARRAGRIGILRRDAHPGATRRGSDNIDIEPIPLNDVVRSSNPPGSPPSNPNYFGEEMGFDDAFPRHHHWGGETARAVPPQRQFLGEPARPMKVEPPRPKSSSRSSKRKKRKRERVIAPSSSGSTASSTGSTPRSKATAAAGESWDTRFRELQEFRRTYGHCDVPQNYPPNTRLGTWVNKQRMEHKNRVDGKNSSLTDSRLERLESVDFTWAKRKGIHSWNEKFGAMRVSTGARKLPRPDEIQTEHRPRTLGLDAAVRLQEVSGREEVYYDGRQDRQAGEHWLRMVHGDLNAHHLDDLPSSF</sequence>
<feature type="compositionally biased region" description="Basic and acidic residues" evidence="1">
    <location>
        <begin position="46"/>
        <end position="58"/>
    </location>
</feature>
<name>K0TBJ5_THAOC</name>
<dbReference type="Gene3D" id="6.10.140.530">
    <property type="match status" value="1"/>
</dbReference>
<feature type="compositionally biased region" description="Basic and acidic residues" evidence="1">
    <location>
        <begin position="96"/>
        <end position="119"/>
    </location>
</feature>
<gene>
    <name evidence="3" type="ORF">THAOC_03423</name>
</gene>